<feature type="signal peptide" evidence="1">
    <location>
        <begin position="1"/>
        <end position="21"/>
    </location>
</feature>
<sequence>MKNFLLAIPVGLLILLQATTGSPTPVPQAGAPQVPGVRGWYRSAPGLPCRCADGCGCVDGP</sequence>
<reference evidence="2" key="2">
    <citation type="submission" date="2016-05" db="EMBL/GenBank/DDBJ databases">
        <title>Comparative analysis highlights variable genome content of wheat rusts and divergence of the mating loci.</title>
        <authorList>
            <person name="Cuomo C.A."/>
            <person name="Bakkeren G."/>
            <person name="Szabo L."/>
            <person name="Khalil H."/>
            <person name="Joly D."/>
            <person name="Goldberg J."/>
            <person name="Young S."/>
            <person name="Zeng Q."/>
            <person name="Fellers J."/>
        </authorList>
    </citation>
    <scope>NUCLEOTIDE SEQUENCE [LARGE SCALE GENOMIC DNA]</scope>
    <source>
        <strain evidence="2">1-1 BBBD Race 1</strain>
    </source>
</reference>
<reference evidence="2" key="1">
    <citation type="submission" date="2009-11" db="EMBL/GenBank/DDBJ databases">
        <authorList>
            <consortium name="The Broad Institute Genome Sequencing Platform"/>
            <person name="Ward D."/>
            <person name="Feldgarden M."/>
            <person name="Earl A."/>
            <person name="Young S.K."/>
            <person name="Zeng Q."/>
            <person name="Koehrsen M."/>
            <person name="Alvarado L."/>
            <person name="Berlin A."/>
            <person name="Bochicchio J."/>
            <person name="Borenstein D."/>
            <person name="Chapman S.B."/>
            <person name="Chen Z."/>
            <person name="Engels R."/>
            <person name="Freedman E."/>
            <person name="Gellesch M."/>
            <person name="Goldberg J."/>
            <person name="Griggs A."/>
            <person name="Gujja S."/>
            <person name="Heilman E."/>
            <person name="Heiman D."/>
            <person name="Hepburn T."/>
            <person name="Howarth C."/>
            <person name="Jen D."/>
            <person name="Larson L."/>
            <person name="Lewis B."/>
            <person name="Mehta T."/>
            <person name="Park D."/>
            <person name="Pearson M."/>
            <person name="Roberts A."/>
            <person name="Saif S."/>
            <person name="Shea T."/>
            <person name="Shenoy N."/>
            <person name="Sisk P."/>
            <person name="Stolte C."/>
            <person name="Sykes S."/>
            <person name="Thomson T."/>
            <person name="Walk T."/>
            <person name="White J."/>
            <person name="Yandava C."/>
            <person name="Izard J."/>
            <person name="Baranova O.V."/>
            <person name="Blanton J.M."/>
            <person name="Tanner A.C."/>
            <person name="Dewhirst F.E."/>
            <person name="Haas B."/>
            <person name="Nusbaum C."/>
            <person name="Birren B."/>
        </authorList>
    </citation>
    <scope>NUCLEOTIDE SEQUENCE [LARGE SCALE GENOMIC DNA]</scope>
    <source>
        <strain evidence="2">1-1 BBBD Race 1</strain>
    </source>
</reference>
<evidence type="ECO:0000256" key="1">
    <source>
        <dbReference type="SAM" id="SignalP"/>
    </source>
</evidence>
<dbReference type="EMBL" id="ADAS02000011">
    <property type="protein sequence ID" value="OAV97682.1"/>
    <property type="molecule type" value="Genomic_DNA"/>
</dbReference>
<dbReference type="VEuPathDB" id="FungiDB:PTTG_25925"/>
<protein>
    <recommendedName>
        <fullName evidence="5">Secreted protein</fullName>
    </recommendedName>
</protein>
<reference evidence="3 4" key="3">
    <citation type="journal article" date="2017" name="G3 (Bethesda)">
        <title>Comparative analysis highlights variable genome content of wheat rusts and divergence of the mating loci.</title>
        <authorList>
            <person name="Cuomo C.A."/>
            <person name="Bakkeren G."/>
            <person name="Khalil H.B."/>
            <person name="Panwar V."/>
            <person name="Joly D."/>
            <person name="Linning R."/>
            <person name="Sakthikumar S."/>
            <person name="Song X."/>
            <person name="Adiconis X."/>
            <person name="Fan L."/>
            <person name="Goldberg J.M."/>
            <person name="Levin J.Z."/>
            <person name="Young S."/>
            <person name="Zeng Q."/>
            <person name="Anikster Y."/>
            <person name="Bruce M."/>
            <person name="Wang M."/>
            <person name="Yin C."/>
            <person name="McCallum B."/>
            <person name="Szabo L.J."/>
            <person name="Hulbert S."/>
            <person name="Chen X."/>
            <person name="Fellers J.P."/>
        </authorList>
    </citation>
    <scope>NUCLEOTIDE SEQUENCE</scope>
    <source>
        <strain evidence="4">Isolate 1-1 / race 1 (BBBD)</strain>
        <strain evidence="3">isolate 1-1 / race 1 (BBBD)</strain>
    </source>
</reference>
<evidence type="ECO:0000313" key="3">
    <source>
        <dbReference type="EnsemblFungi" id="PTTG_25925-t43_1-p1"/>
    </source>
</evidence>
<reference evidence="3" key="4">
    <citation type="submission" date="2025-05" db="UniProtKB">
        <authorList>
            <consortium name="EnsemblFungi"/>
        </authorList>
    </citation>
    <scope>IDENTIFICATION</scope>
    <source>
        <strain evidence="3">isolate 1-1 / race 1 (BBBD)</strain>
    </source>
</reference>
<evidence type="ECO:0000313" key="2">
    <source>
        <dbReference type="EMBL" id="OAV97682.1"/>
    </source>
</evidence>
<evidence type="ECO:0000313" key="4">
    <source>
        <dbReference type="Proteomes" id="UP000005240"/>
    </source>
</evidence>
<dbReference type="AlphaFoldDB" id="A0A180GZK2"/>
<evidence type="ECO:0008006" key="5">
    <source>
        <dbReference type="Google" id="ProtNLM"/>
    </source>
</evidence>
<dbReference type="Proteomes" id="UP000005240">
    <property type="component" value="Unassembled WGS sequence"/>
</dbReference>
<keyword evidence="4" id="KW-1185">Reference proteome</keyword>
<proteinExistence type="predicted"/>
<organism evidence="2">
    <name type="scientific">Puccinia triticina (isolate 1-1 / race 1 (BBBD))</name>
    <name type="common">Brown leaf rust fungus</name>
    <dbReference type="NCBI Taxonomy" id="630390"/>
    <lineage>
        <taxon>Eukaryota</taxon>
        <taxon>Fungi</taxon>
        <taxon>Dikarya</taxon>
        <taxon>Basidiomycota</taxon>
        <taxon>Pucciniomycotina</taxon>
        <taxon>Pucciniomycetes</taxon>
        <taxon>Pucciniales</taxon>
        <taxon>Pucciniaceae</taxon>
        <taxon>Puccinia</taxon>
    </lineage>
</organism>
<gene>
    <name evidence="2" type="ORF">PTTG_25925</name>
</gene>
<accession>A0A180GZK2</accession>
<name>A0A180GZK2_PUCT1</name>
<keyword evidence="1" id="KW-0732">Signal</keyword>
<feature type="chain" id="PRO_5008110462" description="Secreted protein" evidence="1">
    <location>
        <begin position="22"/>
        <end position="61"/>
    </location>
</feature>
<dbReference type="EnsemblFungi" id="PTTG_25925-t43_1">
    <property type="protein sequence ID" value="PTTG_25925-t43_1-p1"/>
    <property type="gene ID" value="PTTG_25925"/>
</dbReference>